<gene>
    <name evidence="1" type="ORF">NC653_013238</name>
</gene>
<dbReference type="AlphaFoldDB" id="A0AAD6W2S0"/>
<name>A0AAD6W2S0_9ROSI</name>
<comment type="caution">
    <text evidence="1">The sequence shown here is derived from an EMBL/GenBank/DDBJ whole genome shotgun (WGS) entry which is preliminary data.</text>
</comment>
<proteinExistence type="predicted"/>
<accession>A0AAD6W2S0</accession>
<dbReference type="Proteomes" id="UP001164929">
    <property type="component" value="Chromosome 5"/>
</dbReference>
<keyword evidence="2" id="KW-1185">Reference proteome</keyword>
<dbReference type="EMBL" id="JAQIZT010000005">
    <property type="protein sequence ID" value="KAJ6996571.1"/>
    <property type="molecule type" value="Genomic_DNA"/>
</dbReference>
<protein>
    <submittedName>
        <fullName evidence="1">Uncharacterized protein</fullName>
    </submittedName>
</protein>
<organism evidence="1 2">
    <name type="scientific">Populus alba x Populus x berolinensis</name>
    <dbReference type="NCBI Taxonomy" id="444605"/>
    <lineage>
        <taxon>Eukaryota</taxon>
        <taxon>Viridiplantae</taxon>
        <taxon>Streptophyta</taxon>
        <taxon>Embryophyta</taxon>
        <taxon>Tracheophyta</taxon>
        <taxon>Spermatophyta</taxon>
        <taxon>Magnoliopsida</taxon>
        <taxon>eudicotyledons</taxon>
        <taxon>Gunneridae</taxon>
        <taxon>Pentapetalae</taxon>
        <taxon>rosids</taxon>
        <taxon>fabids</taxon>
        <taxon>Malpighiales</taxon>
        <taxon>Salicaceae</taxon>
        <taxon>Saliceae</taxon>
        <taxon>Populus</taxon>
    </lineage>
</organism>
<sequence>MLINHHCKEAGNVGTTSVKLIMLSFLVSRLSPPSGIVFGFKT</sequence>
<evidence type="ECO:0000313" key="2">
    <source>
        <dbReference type="Proteomes" id="UP001164929"/>
    </source>
</evidence>
<evidence type="ECO:0000313" key="1">
    <source>
        <dbReference type="EMBL" id="KAJ6996571.1"/>
    </source>
</evidence>
<reference evidence="1" key="1">
    <citation type="journal article" date="2023" name="Mol. Ecol. Resour.">
        <title>Chromosome-level genome assembly of a triploid poplar Populus alba 'Berolinensis'.</title>
        <authorList>
            <person name="Chen S."/>
            <person name="Yu Y."/>
            <person name="Wang X."/>
            <person name="Wang S."/>
            <person name="Zhang T."/>
            <person name="Zhou Y."/>
            <person name="He R."/>
            <person name="Meng N."/>
            <person name="Wang Y."/>
            <person name="Liu W."/>
            <person name="Liu Z."/>
            <person name="Liu J."/>
            <person name="Guo Q."/>
            <person name="Huang H."/>
            <person name="Sederoff R.R."/>
            <person name="Wang G."/>
            <person name="Qu G."/>
            <person name="Chen S."/>
        </authorList>
    </citation>
    <scope>NUCLEOTIDE SEQUENCE</scope>
    <source>
        <strain evidence="1">SC-2020</strain>
    </source>
</reference>